<accession>A0A6L9XUA1</accession>
<sequence>MPKNARRRAFALGSGLLAAALLLSGCSVGANATTAGSVSQSEIDKALKTPTTLTFWSWLPDIQKNIDLFEKQYPAIKVNVENVGNGPAEFTKIRTALKAGKGAPDVVQLSTSFVSSFVATNSLLDLAPYGADKLKGDYLPGMWSQIVSGQQIFAIPQDWGPVGTLYRNDILAKAGISGFPTTWDEYATDAAAVKAKTGSYITNFAPDPEIQVIPVLEQAGVQPFSYDGKKTVTVDVNSDKAKQALSYWQKLIQSNLVSVDPDFTDQWYQGLASGRYASWMAAAWGPLFLQGTAKDTSGKWRAAELPKWSDATPSVDAGGSSNAVLKTTKNPIAAAEFAKWINNDKSSTLVFATQESLFPTAKNVLTDPQFVEQKSAFFGGQQVNKLFGQISQTIGVDQHLPYMDFVDSSFNDTLGKAIAAKGDLSAGLDAWQKALVDYGKQQGFTVK</sequence>
<keyword evidence="1" id="KW-0732">Signal</keyword>
<keyword evidence="3" id="KW-1185">Reference proteome</keyword>
<dbReference type="Proteomes" id="UP000474967">
    <property type="component" value="Unassembled WGS sequence"/>
</dbReference>
<evidence type="ECO:0000313" key="2">
    <source>
        <dbReference type="EMBL" id="NEN04959.1"/>
    </source>
</evidence>
<dbReference type="Pfam" id="PF01547">
    <property type="entry name" value="SBP_bac_1"/>
    <property type="match status" value="1"/>
</dbReference>
<protein>
    <submittedName>
        <fullName evidence="2">Sugar ABC transporter substrate-binding protein</fullName>
    </submittedName>
</protein>
<dbReference type="Gene3D" id="3.40.190.10">
    <property type="entry name" value="Periplasmic binding protein-like II"/>
    <property type="match status" value="3"/>
</dbReference>
<dbReference type="PANTHER" id="PTHR43649">
    <property type="entry name" value="ARABINOSE-BINDING PROTEIN-RELATED"/>
    <property type="match status" value="1"/>
</dbReference>
<dbReference type="InterPro" id="IPR006059">
    <property type="entry name" value="SBP"/>
</dbReference>
<dbReference type="EMBL" id="JAAGWY010000001">
    <property type="protein sequence ID" value="NEN04959.1"/>
    <property type="molecule type" value="Genomic_DNA"/>
</dbReference>
<dbReference type="PROSITE" id="PS51318">
    <property type="entry name" value="TAT"/>
    <property type="match status" value="1"/>
</dbReference>
<dbReference type="InterPro" id="IPR050490">
    <property type="entry name" value="Bact_solute-bd_prot1"/>
</dbReference>
<feature type="chain" id="PRO_5026952794" evidence="1">
    <location>
        <begin position="33"/>
        <end position="447"/>
    </location>
</feature>
<comment type="caution">
    <text evidence="2">The sequence shown here is derived from an EMBL/GenBank/DDBJ whole genome shotgun (WGS) entry which is preliminary data.</text>
</comment>
<dbReference type="SUPFAM" id="SSF53850">
    <property type="entry name" value="Periplasmic binding protein-like II"/>
    <property type="match status" value="1"/>
</dbReference>
<dbReference type="AlphaFoldDB" id="A0A6L9XUA1"/>
<organism evidence="2 3">
    <name type="scientific">Leifsonia tongyongensis</name>
    <dbReference type="NCBI Taxonomy" id="1268043"/>
    <lineage>
        <taxon>Bacteria</taxon>
        <taxon>Bacillati</taxon>
        <taxon>Actinomycetota</taxon>
        <taxon>Actinomycetes</taxon>
        <taxon>Micrococcales</taxon>
        <taxon>Microbacteriaceae</taxon>
        <taxon>Leifsonia</taxon>
    </lineage>
</organism>
<dbReference type="CDD" id="cd13585">
    <property type="entry name" value="PBP2_TMBP_like"/>
    <property type="match status" value="1"/>
</dbReference>
<dbReference type="PANTHER" id="PTHR43649:SF14">
    <property type="entry name" value="BLR3389 PROTEIN"/>
    <property type="match status" value="1"/>
</dbReference>
<evidence type="ECO:0000313" key="3">
    <source>
        <dbReference type="Proteomes" id="UP000474967"/>
    </source>
</evidence>
<evidence type="ECO:0000256" key="1">
    <source>
        <dbReference type="SAM" id="SignalP"/>
    </source>
</evidence>
<feature type="signal peptide" evidence="1">
    <location>
        <begin position="1"/>
        <end position="32"/>
    </location>
</feature>
<name>A0A6L9XUA1_9MICO</name>
<gene>
    <name evidence="2" type="ORF">G3T36_03655</name>
</gene>
<dbReference type="InterPro" id="IPR006311">
    <property type="entry name" value="TAT_signal"/>
</dbReference>
<dbReference type="PROSITE" id="PS51257">
    <property type="entry name" value="PROKAR_LIPOPROTEIN"/>
    <property type="match status" value="1"/>
</dbReference>
<proteinExistence type="predicted"/>
<reference evidence="2 3" key="1">
    <citation type="journal article" date="2014" name="J. Microbiol.">
        <title>Diaminobutyricibacter tongyongensis gen. nov., sp. nov. and Homoserinibacter gongjuensis gen. nov., sp. nov. belong to the family Microbacteriaceae.</title>
        <authorList>
            <person name="Kim S.J."/>
            <person name="Ahn J.H."/>
            <person name="Weon H.Y."/>
            <person name="Hamada M."/>
            <person name="Suzuki K."/>
            <person name="Kwon S.W."/>
        </authorList>
    </citation>
    <scope>NUCLEOTIDE SEQUENCE [LARGE SCALE GENOMIC DNA]</scope>
    <source>
        <strain evidence="2 3">NBRC 108724</strain>
    </source>
</reference>